<dbReference type="Proteomes" id="UP001303046">
    <property type="component" value="Unassembled WGS sequence"/>
</dbReference>
<accession>A0ABR1CEB9</accession>
<proteinExistence type="predicted"/>
<protein>
    <submittedName>
        <fullName evidence="1">Uncharacterized protein</fullName>
    </submittedName>
</protein>
<name>A0ABR1CEB9_NECAM</name>
<sequence length="75" mass="8625">MASTQLRCLTEALDNLGVHAQYIKTLREFYSNFTTRISPFYENIIVDVKRRVRQGDTASPNIFTATPENAMQKLE</sequence>
<evidence type="ECO:0000313" key="2">
    <source>
        <dbReference type="Proteomes" id="UP001303046"/>
    </source>
</evidence>
<gene>
    <name evidence="1" type="primary">Necator_chrII.g6919</name>
    <name evidence="1" type="ORF">RB195_019126</name>
</gene>
<dbReference type="EMBL" id="JAVFWL010000002">
    <property type="protein sequence ID" value="KAK6736261.1"/>
    <property type="molecule type" value="Genomic_DNA"/>
</dbReference>
<evidence type="ECO:0000313" key="1">
    <source>
        <dbReference type="EMBL" id="KAK6736261.1"/>
    </source>
</evidence>
<comment type="caution">
    <text evidence="1">The sequence shown here is derived from an EMBL/GenBank/DDBJ whole genome shotgun (WGS) entry which is preliminary data.</text>
</comment>
<keyword evidence="2" id="KW-1185">Reference proteome</keyword>
<reference evidence="1 2" key="1">
    <citation type="submission" date="2023-08" db="EMBL/GenBank/DDBJ databases">
        <title>A Necator americanus chromosomal reference genome.</title>
        <authorList>
            <person name="Ilik V."/>
            <person name="Petrzelkova K.J."/>
            <person name="Pardy F."/>
            <person name="Fuh T."/>
            <person name="Niatou-Singa F.S."/>
            <person name="Gouil Q."/>
            <person name="Baker L."/>
            <person name="Ritchie M.E."/>
            <person name="Jex A.R."/>
            <person name="Gazzola D."/>
            <person name="Li H."/>
            <person name="Toshio Fujiwara R."/>
            <person name="Zhan B."/>
            <person name="Aroian R.V."/>
            <person name="Pafco B."/>
            <person name="Schwarz E.M."/>
        </authorList>
    </citation>
    <scope>NUCLEOTIDE SEQUENCE [LARGE SCALE GENOMIC DNA]</scope>
    <source>
        <strain evidence="1 2">Aroian</strain>
        <tissue evidence="1">Whole animal</tissue>
    </source>
</reference>
<organism evidence="1 2">
    <name type="scientific">Necator americanus</name>
    <name type="common">Human hookworm</name>
    <dbReference type="NCBI Taxonomy" id="51031"/>
    <lineage>
        <taxon>Eukaryota</taxon>
        <taxon>Metazoa</taxon>
        <taxon>Ecdysozoa</taxon>
        <taxon>Nematoda</taxon>
        <taxon>Chromadorea</taxon>
        <taxon>Rhabditida</taxon>
        <taxon>Rhabditina</taxon>
        <taxon>Rhabditomorpha</taxon>
        <taxon>Strongyloidea</taxon>
        <taxon>Ancylostomatidae</taxon>
        <taxon>Bunostominae</taxon>
        <taxon>Necator</taxon>
    </lineage>
</organism>